<dbReference type="Proteomes" id="UP000887576">
    <property type="component" value="Unplaced"/>
</dbReference>
<accession>A0AC34RFK0</accession>
<evidence type="ECO:0000313" key="2">
    <source>
        <dbReference type="WBParaSite" id="JU765_v2.g6115.t1"/>
    </source>
</evidence>
<protein>
    <submittedName>
        <fullName evidence="2">Uncharacterized protein</fullName>
    </submittedName>
</protein>
<sequence>MTVFYCFVFANIVFYFVIAWICRQKILFYLNTCKKKISPKTFRSQKRLITTLTLQALIPSVIILPAAILYVFHAVGILGPEYLQLYRFFLTMSGGPPRGSYSNAGRGSYDNGRSNGPNYSDGGAGGRGGRPAMNSQANSGNNYDNRGQYGGGNRNNQEYWPQDQGPRQDNQRYNDQSYQQNGPPQQYGNSGRSYNSGRPPRDQQNGP</sequence>
<reference evidence="2" key="1">
    <citation type="submission" date="2022-11" db="UniProtKB">
        <authorList>
            <consortium name="WormBaseParasite"/>
        </authorList>
    </citation>
    <scope>IDENTIFICATION</scope>
</reference>
<evidence type="ECO:0000313" key="1">
    <source>
        <dbReference type="Proteomes" id="UP000887576"/>
    </source>
</evidence>
<organism evidence="1 2">
    <name type="scientific">Panagrolaimus sp. JU765</name>
    <dbReference type="NCBI Taxonomy" id="591449"/>
    <lineage>
        <taxon>Eukaryota</taxon>
        <taxon>Metazoa</taxon>
        <taxon>Ecdysozoa</taxon>
        <taxon>Nematoda</taxon>
        <taxon>Chromadorea</taxon>
        <taxon>Rhabditida</taxon>
        <taxon>Tylenchina</taxon>
        <taxon>Panagrolaimomorpha</taxon>
        <taxon>Panagrolaimoidea</taxon>
        <taxon>Panagrolaimidae</taxon>
        <taxon>Panagrolaimus</taxon>
    </lineage>
</organism>
<proteinExistence type="predicted"/>
<name>A0AC34RFK0_9BILA</name>
<dbReference type="WBParaSite" id="JU765_v2.g6115.t1">
    <property type="protein sequence ID" value="JU765_v2.g6115.t1"/>
    <property type="gene ID" value="JU765_v2.g6115"/>
</dbReference>